<evidence type="ECO:0000256" key="3">
    <source>
        <dbReference type="ARBA" id="ARBA00009587"/>
    </source>
</evidence>
<accession>A0A0M8PH85</accession>
<comment type="catalytic activity">
    <reaction evidence="10">
        <text>an acyl-CoA + a 1,2-diacyl-sn-glycerol = a triacyl-sn-glycerol + CoA</text>
        <dbReference type="Rhea" id="RHEA:10868"/>
        <dbReference type="ChEBI" id="CHEBI:17815"/>
        <dbReference type="ChEBI" id="CHEBI:57287"/>
        <dbReference type="ChEBI" id="CHEBI:58342"/>
        <dbReference type="ChEBI" id="CHEBI:64615"/>
        <dbReference type="EC" id="2.3.1.20"/>
    </reaction>
</comment>
<keyword evidence="9 13" id="KW-0012">Acyltransferase</keyword>
<dbReference type="RefSeq" id="WP_054372375.1">
    <property type="nucleotide sequence ID" value="NZ_AZYO01000017.1"/>
</dbReference>
<dbReference type="InterPro" id="IPR045034">
    <property type="entry name" value="O-acyltransferase_WSD1-like"/>
</dbReference>
<dbReference type="UniPathway" id="UPA00282"/>
<dbReference type="Pfam" id="PF03007">
    <property type="entry name" value="WS_DGAT_cat"/>
    <property type="match status" value="1"/>
</dbReference>
<dbReference type="GO" id="GO:0001666">
    <property type="term" value="P:response to hypoxia"/>
    <property type="evidence" value="ECO:0007669"/>
    <property type="project" value="TreeGrafter"/>
</dbReference>
<dbReference type="PATRIC" id="fig|1441923.3.peg.2040"/>
<evidence type="ECO:0000256" key="9">
    <source>
        <dbReference type="ARBA" id="ARBA00023315"/>
    </source>
</evidence>
<evidence type="ECO:0000259" key="12">
    <source>
        <dbReference type="Pfam" id="PF06974"/>
    </source>
</evidence>
<dbReference type="GO" id="GO:0019432">
    <property type="term" value="P:triglyceride biosynthetic process"/>
    <property type="evidence" value="ECO:0007669"/>
    <property type="project" value="UniProtKB-UniPathway"/>
</dbReference>
<dbReference type="GO" id="GO:0004144">
    <property type="term" value="F:diacylglycerol O-acyltransferase activity"/>
    <property type="evidence" value="ECO:0007669"/>
    <property type="project" value="UniProtKB-EC"/>
</dbReference>
<dbReference type="SUPFAM" id="SSF52777">
    <property type="entry name" value="CoA-dependent acyltransferases"/>
    <property type="match status" value="1"/>
</dbReference>
<comment type="similarity">
    <text evidence="3">Belongs to the long-chain O-acyltransferase family.</text>
</comment>
<dbReference type="EC" id="2.3.1.20" evidence="4"/>
<dbReference type="GO" id="GO:0005886">
    <property type="term" value="C:plasma membrane"/>
    <property type="evidence" value="ECO:0007669"/>
    <property type="project" value="TreeGrafter"/>
</dbReference>
<dbReference type="PANTHER" id="PTHR31650">
    <property type="entry name" value="O-ACYLTRANSFERASE (WSD1-LIKE) FAMILY PROTEIN"/>
    <property type="match status" value="1"/>
</dbReference>
<dbReference type="InterPro" id="IPR009721">
    <property type="entry name" value="O-acyltransferase_WSD1_C"/>
</dbReference>
<evidence type="ECO:0000256" key="6">
    <source>
        <dbReference type="ARBA" id="ARBA00022679"/>
    </source>
</evidence>
<evidence type="ECO:0000313" key="14">
    <source>
        <dbReference type="Proteomes" id="UP000037712"/>
    </source>
</evidence>
<evidence type="ECO:0000256" key="4">
    <source>
        <dbReference type="ARBA" id="ARBA00013244"/>
    </source>
</evidence>
<sequence length="449" mass="48776">MERLSAQDVMTLWPDEAGWQQDIGLVAILDAGDGDDPDGRMLLRSVREIVEGRLPLVPRLRQVVHIPGWGQGRPLWADAANFDLRHHIRAVAAGQGGELFPVVESIRRSPLDRSRPLWELWVIPGSGAHAPAVYLRIHHVIADGPAGVAMLGLLLDAAPGVPLSPASPWRPAPVPRARTLVVDNLRGRSTAAFRAVAARARPGTLVPDLRDSWSALRRTRREGRAPRTSLNRRIGSERRYAVVHTDVEVVRAIAHRHGTKIDDVLLSVFAGGLRELLCRRGEPVYGVVLRAVVPVSLHGSRPGPARGNLLGQMIVRLPLGVADPLRRLTSIAADTAVRKRHVRPRTGAVVTGRVVRRIALPMLARQRMTNTYVADVVGPPTPLYLAGARVREIVPVVALMGNIGVGACAFSYAERFVITVVGDGVVCPEVDVVARGMEEELRALRGEGE</sequence>
<keyword evidence="5" id="KW-0444">Lipid biosynthesis</keyword>
<proteinExistence type="inferred from homology"/>
<evidence type="ECO:0000313" key="13">
    <source>
        <dbReference type="EMBL" id="KOS56514.1"/>
    </source>
</evidence>
<evidence type="ECO:0000256" key="8">
    <source>
        <dbReference type="ARBA" id="ARBA00023098"/>
    </source>
</evidence>
<dbReference type="AlphaFoldDB" id="A0A0M8PH85"/>
<evidence type="ECO:0000256" key="7">
    <source>
        <dbReference type="ARBA" id="ARBA00022798"/>
    </source>
</evidence>
<protein>
    <recommendedName>
        <fullName evidence="4">diacylglycerol O-acyltransferase</fullName>
        <ecNumber evidence="4">2.3.1.20</ecNumber>
    </recommendedName>
</protein>
<dbReference type="GO" id="GO:0071731">
    <property type="term" value="P:response to nitric oxide"/>
    <property type="evidence" value="ECO:0007669"/>
    <property type="project" value="TreeGrafter"/>
</dbReference>
<evidence type="ECO:0000256" key="10">
    <source>
        <dbReference type="ARBA" id="ARBA00048109"/>
    </source>
</evidence>
<evidence type="ECO:0000256" key="2">
    <source>
        <dbReference type="ARBA" id="ARBA00005189"/>
    </source>
</evidence>
<dbReference type="InterPro" id="IPR004255">
    <property type="entry name" value="O-acyltransferase_WSD1_N"/>
</dbReference>
<comment type="caution">
    <text evidence="13">The sequence shown here is derived from an EMBL/GenBank/DDBJ whole genome shotgun (WGS) entry which is preliminary data.</text>
</comment>
<comment type="pathway">
    <text evidence="2">Lipid metabolism.</text>
</comment>
<evidence type="ECO:0000256" key="1">
    <source>
        <dbReference type="ARBA" id="ARBA00004771"/>
    </source>
</evidence>
<dbReference type="Proteomes" id="UP000037712">
    <property type="component" value="Unassembled WGS sequence"/>
</dbReference>
<dbReference type="GO" id="GO:0006071">
    <property type="term" value="P:glycerol metabolic process"/>
    <property type="evidence" value="ECO:0007669"/>
    <property type="project" value="UniProtKB-KW"/>
</dbReference>
<keyword evidence="7" id="KW-0319">Glycerol metabolism</keyword>
<dbReference type="PANTHER" id="PTHR31650:SF1">
    <property type="entry name" value="WAX ESTER SYNTHASE_DIACYLGLYCEROL ACYLTRANSFERASE 4-RELATED"/>
    <property type="match status" value="1"/>
</dbReference>
<evidence type="ECO:0000259" key="11">
    <source>
        <dbReference type="Pfam" id="PF03007"/>
    </source>
</evidence>
<feature type="domain" description="O-acyltransferase WSD1-like N-terminal" evidence="11">
    <location>
        <begin position="4"/>
        <end position="264"/>
    </location>
</feature>
<dbReference type="GO" id="GO:0051701">
    <property type="term" value="P:biological process involved in interaction with host"/>
    <property type="evidence" value="ECO:0007669"/>
    <property type="project" value="TreeGrafter"/>
</dbReference>
<name>A0A0M8PH85_RHORH</name>
<evidence type="ECO:0000256" key="5">
    <source>
        <dbReference type="ARBA" id="ARBA00022516"/>
    </source>
</evidence>
<gene>
    <name evidence="13" type="ORF">Z051_09220</name>
</gene>
<reference evidence="14" key="2">
    <citation type="submission" date="2015-01" db="EMBL/GenBank/DDBJ databases">
        <title>Draft genome sequence of potential hydrocarbon metabolising strain of Rhodococcus rhodochrous.</title>
        <authorList>
            <person name="Aggarwal R.K."/>
            <person name="Dawar C."/>
        </authorList>
    </citation>
    <scope>NUCLEOTIDE SEQUENCE [LARGE SCALE GENOMIC DNA]</scope>
    <source>
        <strain evidence="14">KG-21</strain>
    </source>
</reference>
<keyword evidence="6 13" id="KW-0808">Transferase</keyword>
<dbReference type="EMBL" id="AZYO01000017">
    <property type="protein sequence ID" value="KOS56514.1"/>
    <property type="molecule type" value="Genomic_DNA"/>
</dbReference>
<feature type="domain" description="O-acyltransferase WSD1 C-terminal" evidence="12">
    <location>
        <begin position="307"/>
        <end position="444"/>
    </location>
</feature>
<reference evidence="13 14" key="1">
    <citation type="journal article" date="2015" name="Genome Announc.">
        <title>Draft Genome Sequence of Rhodococcus rhodochrous Strain KG-21, a Soil Isolate from Oil Fields of Krishna-Godavari Basin, India.</title>
        <authorList>
            <person name="Dawar C."/>
            <person name="Aggarwal R.K."/>
        </authorList>
    </citation>
    <scope>NUCLEOTIDE SEQUENCE [LARGE SCALE GENOMIC DNA]</scope>
    <source>
        <strain evidence="13 14">KG-21</strain>
    </source>
</reference>
<comment type="pathway">
    <text evidence="1">Glycerolipid metabolism; triacylglycerol biosynthesis.</text>
</comment>
<dbReference type="Pfam" id="PF06974">
    <property type="entry name" value="WS_DGAT_C"/>
    <property type="match status" value="1"/>
</dbReference>
<organism evidence="13 14">
    <name type="scientific">Rhodococcus rhodochrous KG-21</name>
    <dbReference type="NCBI Taxonomy" id="1441923"/>
    <lineage>
        <taxon>Bacteria</taxon>
        <taxon>Bacillati</taxon>
        <taxon>Actinomycetota</taxon>
        <taxon>Actinomycetes</taxon>
        <taxon>Mycobacteriales</taxon>
        <taxon>Nocardiaceae</taxon>
        <taxon>Rhodococcus</taxon>
    </lineage>
</organism>
<keyword evidence="8" id="KW-0443">Lipid metabolism</keyword>